<protein>
    <submittedName>
        <fullName evidence="6">CC2D2AN-C2 domain-containing protein</fullName>
    </submittedName>
</protein>
<feature type="compositionally biased region" description="Basic and acidic residues" evidence="2">
    <location>
        <begin position="79"/>
        <end position="97"/>
    </location>
</feature>
<keyword evidence="5" id="KW-1185">Reference proteome</keyword>
<feature type="compositionally biased region" description="Low complexity" evidence="2">
    <location>
        <begin position="69"/>
        <end position="78"/>
    </location>
</feature>
<feature type="compositionally biased region" description="Basic and acidic residues" evidence="2">
    <location>
        <begin position="183"/>
        <end position="193"/>
    </location>
</feature>
<dbReference type="Pfam" id="PF15625">
    <property type="entry name" value="CC2D2AN-C2"/>
    <property type="match status" value="1"/>
</dbReference>
<dbReference type="GO" id="GO:1905515">
    <property type="term" value="P:non-motile cilium assembly"/>
    <property type="evidence" value="ECO:0007669"/>
    <property type="project" value="TreeGrafter"/>
</dbReference>
<dbReference type="PANTHER" id="PTHR20837:SF0">
    <property type="entry name" value="COILED-COIL AND C2 DOMAIN-CONTAINING PROTEIN 2A"/>
    <property type="match status" value="1"/>
</dbReference>
<dbReference type="WBParaSite" id="NBR_0001639601-mRNA-1">
    <property type="protein sequence ID" value="NBR_0001639601-mRNA-1"/>
    <property type="gene ID" value="NBR_0001639601"/>
</dbReference>
<feature type="region of interest" description="Disordered" evidence="2">
    <location>
        <begin position="1"/>
        <end position="97"/>
    </location>
</feature>
<sequence length="655" mass="74252">MEAAQVAELQPLPAARRGPLPPIQTKRRMSASWTENLEPSPEAVRTPEALKSPDRSNSEVRPFPEEEILSPTKSSSSSDPKEPEKSEKKNSRRDSIKDHLLKFKMKAGKVLDDVHDRLVDDHSTVAVAPLMSPANQSQDRTSVDVDESTSMDDRVVSPSLSQSSRRTTTSAELKASMRSRLRKQAEQTVERKRGSVHLAKRLQRRLTIHQEIGARFLQEQTSMYPPDDVQFAFFIEDYDEKATSPPRVNGAEAVKYCRAEMISEDDTSNLVYYESRPVDLESNNRAATTRMTQRLSDKFFSDGKLRRIDETQFTRPLKIIDNEEVSCNYVKAQPWESFVDEIRGSDYVQLDLFVGGVFFEQHPLASEEDKLHVRVSSLYDEQCARINEMTEALMDAENSETGENSAALRDYADQLYQDVRRAAQNLLKEYADLERCRNQQGFTTSPLRYTIDQEEESGSLLGKLTMDSPLTPLGALPAAERGRIETLKKTSLQVLLHFNDMFICKTKTMPLDGFRHKLDHTYNLEIISEPRTITATIIEKLGTTRKNVIKVNIPLPADNDDNDANSRTQIAFEGAEGSIKGFVVAGSSWSTEMRTKRRRESAASQPTNTMDMPFAIIPAAVRLISDEEFDSNPRWNALETRSRKRNANWRNAETM</sequence>
<proteinExistence type="predicted"/>
<dbReference type="InterPro" id="IPR028928">
    <property type="entry name" value="CC2D2AN-C2"/>
</dbReference>
<reference evidence="4 5" key="2">
    <citation type="submission" date="2018-11" db="EMBL/GenBank/DDBJ databases">
        <authorList>
            <consortium name="Pathogen Informatics"/>
        </authorList>
    </citation>
    <scope>NUCLEOTIDE SEQUENCE [LARGE SCALE GENOMIC DNA]</scope>
</reference>
<feature type="compositionally biased region" description="Low complexity" evidence="2">
    <location>
        <begin position="156"/>
        <end position="170"/>
    </location>
</feature>
<dbReference type="OMA" id="CARINEM"/>
<evidence type="ECO:0000256" key="1">
    <source>
        <dbReference type="SAM" id="Coils"/>
    </source>
</evidence>
<accession>A0A158R2N4</accession>
<reference evidence="6" key="1">
    <citation type="submission" date="2016-04" db="UniProtKB">
        <authorList>
            <consortium name="WormBaseParasite"/>
        </authorList>
    </citation>
    <scope>IDENTIFICATION</scope>
</reference>
<evidence type="ECO:0000259" key="3">
    <source>
        <dbReference type="Pfam" id="PF15625"/>
    </source>
</evidence>
<feature type="coiled-coil region" evidence="1">
    <location>
        <begin position="379"/>
        <end position="436"/>
    </location>
</feature>
<evidence type="ECO:0000313" key="5">
    <source>
        <dbReference type="Proteomes" id="UP000271162"/>
    </source>
</evidence>
<dbReference type="EMBL" id="UYSL01022175">
    <property type="protein sequence ID" value="VDL79992.1"/>
    <property type="molecule type" value="Genomic_DNA"/>
</dbReference>
<dbReference type="PANTHER" id="PTHR20837">
    <property type="entry name" value="CENTROSOMAL PROTEIN-RELATED"/>
    <property type="match status" value="1"/>
</dbReference>
<dbReference type="GO" id="GO:1904491">
    <property type="term" value="P:protein localization to ciliary transition zone"/>
    <property type="evidence" value="ECO:0007669"/>
    <property type="project" value="TreeGrafter"/>
</dbReference>
<evidence type="ECO:0000313" key="6">
    <source>
        <dbReference type="WBParaSite" id="NBR_0001639601-mRNA-1"/>
    </source>
</evidence>
<name>A0A158R2N4_NIPBR</name>
<feature type="domain" description="CC2D2A N-terminal C2" evidence="3">
    <location>
        <begin position="461"/>
        <end position="574"/>
    </location>
</feature>
<keyword evidence="1" id="KW-0175">Coiled coil</keyword>
<organism evidence="6">
    <name type="scientific">Nippostrongylus brasiliensis</name>
    <name type="common">Rat hookworm</name>
    <dbReference type="NCBI Taxonomy" id="27835"/>
    <lineage>
        <taxon>Eukaryota</taxon>
        <taxon>Metazoa</taxon>
        <taxon>Ecdysozoa</taxon>
        <taxon>Nematoda</taxon>
        <taxon>Chromadorea</taxon>
        <taxon>Rhabditida</taxon>
        <taxon>Rhabditina</taxon>
        <taxon>Rhabditomorpha</taxon>
        <taxon>Strongyloidea</taxon>
        <taxon>Heligmosomidae</taxon>
        <taxon>Nippostrongylus</taxon>
    </lineage>
</organism>
<dbReference type="STRING" id="27835.A0A158R2N4"/>
<dbReference type="AlphaFoldDB" id="A0A158R2N4"/>
<feature type="compositionally biased region" description="Basic and acidic residues" evidence="2">
    <location>
        <begin position="51"/>
        <end position="64"/>
    </location>
</feature>
<feature type="region of interest" description="Disordered" evidence="2">
    <location>
        <begin position="129"/>
        <end position="194"/>
    </location>
</feature>
<dbReference type="GO" id="GO:0035869">
    <property type="term" value="C:ciliary transition zone"/>
    <property type="evidence" value="ECO:0007669"/>
    <property type="project" value="TreeGrafter"/>
</dbReference>
<evidence type="ECO:0000313" key="4">
    <source>
        <dbReference type="EMBL" id="VDL79992.1"/>
    </source>
</evidence>
<evidence type="ECO:0000256" key="2">
    <source>
        <dbReference type="SAM" id="MobiDB-lite"/>
    </source>
</evidence>
<dbReference type="Proteomes" id="UP000271162">
    <property type="component" value="Unassembled WGS sequence"/>
</dbReference>
<gene>
    <name evidence="4" type="ORF">NBR_LOCUS16397</name>
</gene>
<dbReference type="InterPro" id="IPR052434">
    <property type="entry name" value="Tectonic-like_complex_comp"/>
</dbReference>